<dbReference type="InterPro" id="IPR003841">
    <property type="entry name" value="Na/Pi_transpt"/>
</dbReference>
<gene>
    <name evidence="8" type="ORF">G6N74_22885</name>
</gene>
<keyword evidence="2" id="KW-1003">Cell membrane</keyword>
<dbReference type="GO" id="GO:0005436">
    <property type="term" value="F:sodium:phosphate symporter activity"/>
    <property type="evidence" value="ECO:0007669"/>
    <property type="project" value="InterPro"/>
</dbReference>
<dbReference type="Pfam" id="PF02690">
    <property type="entry name" value="Na_Pi_cotrans"/>
    <property type="match status" value="2"/>
</dbReference>
<evidence type="ECO:0000313" key="8">
    <source>
        <dbReference type="EMBL" id="NGN43915.1"/>
    </source>
</evidence>
<dbReference type="NCBIfam" id="NF037997">
    <property type="entry name" value="Na_Pi_symport"/>
    <property type="match status" value="1"/>
</dbReference>
<dbReference type="Pfam" id="PF01895">
    <property type="entry name" value="PhoU"/>
    <property type="match status" value="1"/>
</dbReference>
<reference evidence="8 9" key="1">
    <citation type="submission" date="2020-02" db="EMBL/GenBank/DDBJ databases">
        <title>Genome sequence of the type strain CGMCC 1.15528 of Mesorhizobium zhangyense.</title>
        <authorList>
            <person name="Gao J."/>
            <person name="Sun J."/>
        </authorList>
    </citation>
    <scope>NUCLEOTIDE SEQUENCE [LARGE SCALE GENOMIC DNA]</scope>
    <source>
        <strain evidence="8 9">CGMCC 1.15528</strain>
    </source>
</reference>
<dbReference type="RefSeq" id="WP_165120325.1">
    <property type="nucleotide sequence ID" value="NZ_JAAKZG010000012.1"/>
</dbReference>
<evidence type="ECO:0000256" key="2">
    <source>
        <dbReference type="ARBA" id="ARBA00022475"/>
    </source>
</evidence>
<feature type="transmembrane region" description="Helical" evidence="6">
    <location>
        <begin position="66"/>
        <end position="90"/>
    </location>
</feature>
<dbReference type="Proteomes" id="UP000481252">
    <property type="component" value="Unassembled WGS sequence"/>
</dbReference>
<evidence type="ECO:0000256" key="1">
    <source>
        <dbReference type="ARBA" id="ARBA00004651"/>
    </source>
</evidence>
<name>A0A7C9RAC4_9HYPH</name>
<dbReference type="InterPro" id="IPR038078">
    <property type="entry name" value="PhoU-like_sf"/>
</dbReference>
<keyword evidence="4 6" id="KW-1133">Transmembrane helix</keyword>
<proteinExistence type="predicted"/>
<evidence type="ECO:0000256" key="3">
    <source>
        <dbReference type="ARBA" id="ARBA00022692"/>
    </source>
</evidence>
<dbReference type="PANTHER" id="PTHR10010:SF46">
    <property type="entry name" value="SODIUM-DEPENDENT PHOSPHATE TRANSPORT PROTEIN 2B"/>
    <property type="match status" value="1"/>
</dbReference>
<feature type="transmembrane region" description="Helical" evidence="6">
    <location>
        <begin position="275"/>
        <end position="296"/>
    </location>
</feature>
<feature type="transmembrane region" description="Helical" evidence="6">
    <location>
        <begin position="174"/>
        <end position="199"/>
    </location>
</feature>
<sequence length="555" mass="59502">MHFSIILLHLAGATLLLLYAVHLVRTGMEHAHTPILRQLFGEARGGHVRAAAGGAAMAVMLQSSTAVAMLACGFAAGAVLALPTGLALLLGADLGSALVVRVLSFDLGWLIPVCLLAGGVMHLKLPGEKIRETGRMVLGVGFVLLSLKLLGEATGPLRNAELLPMISGYLAQDYLTAFLLGAVFTWLIHSSVAAVLMITALASQGLVSLEAGIPLILGANVGSGLIAFWLSRGMGPAARRLPLGNLIFRACGTVVALVAIQLFNLPVGWLGDNAGVALINLHVLFNACLGVFCLPLTGAMARLTTKLLPEAPARTKDDDHVARRITALDRAVTGVPALALASATRELLRMGELVELMFRPVMDMFKSGTSEQIARLRSLDEDVNDAHTGIKLYIAEVNRGRLTAEEARRGIELTDVAINLEHAGDVIAKNLLVLAAERSEKNLNFSKEGWAEMTDLHARVAENMQLALNVLISNDLAAARQLVAEKERIRMQERQSHEQHLRRLQSGKMESIETSDIHLEAVRAFKEINSLLVTIAYPLLTQSGDLLSSRLVRLA</sequence>
<dbReference type="InterPro" id="IPR026022">
    <property type="entry name" value="PhoU_dom"/>
</dbReference>
<evidence type="ECO:0000256" key="6">
    <source>
        <dbReference type="SAM" id="Phobius"/>
    </source>
</evidence>
<evidence type="ECO:0000256" key="4">
    <source>
        <dbReference type="ARBA" id="ARBA00022989"/>
    </source>
</evidence>
<keyword evidence="3 6" id="KW-0812">Transmembrane</keyword>
<dbReference type="Gene3D" id="1.20.58.220">
    <property type="entry name" value="Phosphate transport system protein phou homolog 2, domain 2"/>
    <property type="match status" value="1"/>
</dbReference>
<dbReference type="GO" id="GO:0044341">
    <property type="term" value="P:sodium-dependent phosphate transport"/>
    <property type="evidence" value="ECO:0007669"/>
    <property type="project" value="InterPro"/>
</dbReference>
<feature type="transmembrane region" description="Helical" evidence="6">
    <location>
        <begin position="135"/>
        <end position="153"/>
    </location>
</feature>
<comment type="caution">
    <text evidence="8">The sequence shown here is derived from an EMBL/GenBank/DDBJ whole genome shotgun (WGS) entry which is preliminary data.</text>
</comment>
<dbReference type="PANTHER" id="PTHR10010">
    <property type="entry name" value="SOLUTE CARRIER FAMILY 34 SODIUM PHOSPHATE , MEMBER 2-RELATED"/>
    <property type="match status" value="1"/>
</dbReference>
<keyword evidence="9" id="KW-1185">Reference proteome</keyword>
<dbReference type="SUPFAM" id="SSF109755">
    <property type="entry name" value="PhoU-like"/>
    <property type="match status" value="1"/>
</dbReference>
<dbReference type="GO" id="GO:0005886">
    <property type="term" value="C:plasma membrane"/>
    <property type="evidence" value="ECO:0007669"/>
    <property type="project" value="UniProtKB-SubCell"/>
</dbReference>
<feature type="transmembrane region" description="Helical" evidence="6">
    <location>
        <begin position="102"/>
        <end position="123"/>
    </location>
</feature>
<comment type="subcellular location">
    <subcellularLocation>
        <location evidence="1">Cell membrane</location>
        <topology evidence="1">Multi-pass membrane protein</topology>
    </subcellularLocation>
</comment>
<evidence type="ECO:0000313" key="9">
    <source>
        <dbReference type="Proteomes" id="UP000481252"/>
    </source>
</evidence>
<evidence type="ECO:0000259" key="7">
    <source>
        <dbReference type="Pfam" id="PF01895"/>
    </source>
</evidence>
<keyword evidence="5 6" id="KW-0472">Membrane</keyword>
<accession>A0A7C9RAC4</accession>
<feature type="transmembrane region" description="Helical" evidence="6">
    <location>
        <begin position="211"/>
        <end position="231"/>
    </location>
</feature>
<feature type="transmembrane region" description="Helical" evidence="6">
    <location>
        <begin position="243"/>
        <end position="263"/>
    </location>
</feature>
<feature type="domain" description="PhoU" evidence="7">
    <location>
        <begin position="347"/>
        <end position="427"/>
    </location>
</feature>
<protein>
    <submittedName>
        <fullName evidence="8">Na/Pi cotransporter family protein</fullName>
    </submittedName>
</protein>
<evidence type="ECO:0000256" key="5">
    <source>
        <dbReference type="ARBA" id="ARBA00023136"/>
    </source>
</evidence>
<dbReference type="AlphaFoldDB" id="A0A7C9RAC4"/>
<organism evidence="8 9">
    <name type="scientific">Mesorhizobium zhangyense</name>
    <dbReference type="NCBI Taxonomy" id="1776730"/>
    <lineage>
        <taxon>Bacteria</taxon>
        <taxon>Pseudomonadati</taxon>
        <taxon>Pseudomonadota</taxon>
        <taxon>Alphaproteobacteria</taxon>
        <taxon>Hyphomicrobiales</taxon>
        <taxon>Phyllobacteriaceae</taxon>
        <taxon>Mesorhizobium</taxon>
    </lineage>
</organism>
<dbReference type="EMBL" id="JAAKZG010000012">
    <property type="protein sequence ID" value="NGN43915.1"/>
    <property type="molecule type" value="Genomic_DNA"/>
</dbReference>